<evidence type="ECO:0000256" key="1">
    <source>
        <dbReference type="ARBA" id="ARBA00009183"/>
    </source>
</evidence>
<evidence type="ECO:0000256" key="2">
    <source>
        <dbReference type="ARBA" id="ARBA00022630"/>
    </source>
</evidence>
<evidence type="ECO:0008006" key="7">
    <source>
        <dbReference type="Google" id="ProtNLM"/>
    </source>
</evidence>
<evidence type="ECO:0000256" key="5">
    <source>
        <dbReference type="SAM" id="Phobius"/>
    </source>
</evidence>
<keyword evidence="5" id="KW-0472">Membrane</keyword>
<gene>
    <name evidence="6" type="ORF">HTAM1171_LOCUS6094</name>
</gene>
<keyword evidence="2" id="KW-0285">Flavoprotein</keyword>
<keyword evidence="4" id="KW-0560">Oxidoreductase</keyword>
<dbReference type="Gene3D" id="3.50.50.60">
    <property type="entry name" value="FAD/NAD(P)-binding domain"/>
    <property type="match status" value="1"/>
</dbReference>
<dbReference type="AlphaFoldDB" id="A0A7S2MNJ3"/>
<proteinExistence type="inferred from homology"/>
<protein>
    <recommendedName>
        <fullName evidence="7">Flavin-containing monooxygenase</fullName>
    </recommendedName>
</protein>
<sequence>MGPTSTQGINKQIELNCWSKDFFSSDTALVPGKSASAVTAASKGRLDIVISPEARFGSNQVSFDRPHVFGTKTNHRRMNKNQKVADGKCQLDYEFDTIIACTGFKLDFDWIRIKSNNSSESSKMEVNTNPRTWFKHCFPPNFGESLAFVGFARPHSGGIPQCSEIVSRYIAQLYIGSLELPKDYAQLALSDGDAESACFHLTPHYNMLVDYTAYMMSVAKLLGCTPQIPLMDPVLMVKYWTFPLWPCFFRTKGVGADQTAARVILDKFGPWDALAPIPMLFAQLAMAFIMPFVNFVFFCTHATASSVAVKEEHGGSSEGQKRRALPWLYKWRLSKAHFLYYNSLTLEDFQWVLLQWIASSLIICYLLAKGMTTVFSVVASGILFPFNGHHHKATAAGKKKPL</sequence>
<keyword evidence="3" id="KW-0274">FAD</keyword>
<name>A0A7S2MNJ3_9STRA</name>
<organism evidence="6">
    <name type="scientific">Helicotheca tamesis</name>
    <dbReference type="NCBI Taxonomy" id="374047"/>
    <lineage>
        <taxon>Eukaryota</taxon>
        <taxon>Sar</taxon>
        <taxon>Stramenopiles</taxon>
        <taxon>Ochrophyta</taxon>
        <taxon>Bacillariophyta</taxon>
        <taxon>Mediophyceae</taxon>
        <taxon>Lithodesmiophycidae</taxon>
        <taxon>Lithodesmiales</taxon>
        <taxon>Lithodesmiaceae</taxon>
        <taxon>Helicotheca</taxon>
    </lineage>
</organism>
<evidence type="ECO:0000256" key="3">
    <source>
        <dbReference type="ARBA" id="ARBA00022827"/>
    </source>
</evidence>
<dbReference type="GO" id="GO:0050661">
    <property type="term" value="F:NADP binding"/>
    <property type="evidence" value="ECO:0007669"/>
    <property type="project" value="InterPro"/>
</dbReference>
<keyword evidence="5" id="KW-0812">Transmembrane</keyword>
<dbReference type="InterPro" id="IPR050346">
    <property type="entry name" value="FMO-like"/>
</dbReference>
<dbReference type="GO" id="GO:0050660">
    <property type="term" value="F:flavin adenine dinucleotide binding"/>
    <property type="evidence" value="ECO:0007669"/>
    <property type="project" value="InterPro"/>
</dbReference>
<reference evidence="6" key="1">
    <citation type="submission" date="2021-01" db="EMBL/GenBank/DDBJ databases">
        <authorList>
            <person name="Corre E."/>
            <person name="Pelletier E."/>
            <person name="Niang G."/>
            <person name="Scheremetjew M."/>
            <person name="Finn R."/>
            <person name="Kale V."/>
            <person name="Holt S."/>
            <person name="Cochrane G."/>
            <person name="Meng A."/>
            <person name="Brown T."/>
            <person name="Cohen L."/>
        </authorList>
    </citation>
    <scope>NUCLEOTIDE SEQUENCE</scope>
    <source>
        <strain evidence="6">CCMP826</strain>
    </source>
</reference>
<accession>A0A7S2MNJ3</accession>
<dbReference type="PANTHER" id="PTHR23023">
    <property type="entry name" value="DIMETHYLANILINE MONOOXYGENASE"/>
    <property type="match status" value="1"/>
</dbReference>
<dbReference type="Pfam" id="PF00743">
    <property type="entry name" value="FMO-like"/>
    <property type="match status" value="1"/>
</dbReference>
<dbReference type="InterPro" id="IPR036188">
    <property type="entry name" value="FAD/NAD-bd_sf"/>
</dbReference>
<feature type="transmembrane region" description="Helical" evidence="5">
    <location>
        <begin position="277"/>
        <end position="298"/>
    </location>
</feature>
<comment type="similarity">
    <text evidence="1">Belongs to the FMO family.</text>
</comment>
<evidence type="ECO:0000313" key="6">
    <source>
        <dbReference type="EMBL" id="CAD9493229.1"/>
    </source>
</evidence>
<evidence type="ECO:0000256" key="4">
    <source>
        <dbReference type="ARBA" id="ARBA00023002"/>
    </source>
</evidence>
<keyword evidence="5" id="KW-1133">Transmembrane helix</keyword>
<dbReference type="GO" id="GO:0004499">
    <property type="term" value="F:N,N-dimethylaniline monooxygenase activity"/>
    <property type="evidence" value="ECO:0007669"/>
    <property type="project" value="InterPro"/>
</dbReference>
<dbReference type="EMBL" id="HBGV01009844">
    <property type="protein sequence ID" value="CAD9493229.1"/>
    <property type="molecule type" value="Transcribed_RNA"/>
</dbReference>
<dbReference type="InterPro" id="IPR020946">
    <property type="entry name" value="Flavin_mOase-like"/>
</dbReference>